<sequence>MARVLCGEADQPLVAADHGRETEESQVVTGMALVAVVEAAVAGRPGEGPLDAPPSAAETFAGLDALAGDAHADPLPS</sequence>
<protein>
    <submittedName>
        <fullName evidence="2">Uncharacterized protein</fullName>
    </submittedName>
</protein>
<gene>
    <name evidence="2" type="ORF">GCM10010405_43360</name>
</gene>
<dbReference type="Proteomes" id="UP001501638">
    <property type="component" value="Unassembled WGS sequence"/>
</dbReference>
<evidence type="ECO:0000256" key="1">
    <source>
        <dbReference type="SAM" id="MobiDB-lite"/>
    </source>
</evidence>
<reference evidence="2 3" key="1">
    <citation type="journal article" date="2019" name="Int. J. Syst. Evol. Microbiol.">
        <title>The Global Catalogue of Microorganisms (GCM) 10K type strain sequencing project: providing services to taxonomists for standard genome sequencing and annotation.</title>
        <authorList>
            <consortium name="The Broad Institute Genomics Platform"/>
            <consortium name="The Broad Institute Genome Sequencing Center for Infectious Disease"/>
            <person name="Wu L."/>
            <person name="Ma J."/>
        </authorList>
    </citation>
    <scope>NUCLEOTIDE SEQUENCE [LARGE SCALE GENOMIC DNA]</scope>
    <source>
        <strain evidence="2 3">JCM 6305</strain>
    </source>
</reference>
<accession>A0ABN3KBH9</accession>
<proteinExistence type="predicted"/>
<comment type="caution">
    <text evidence="2">The sequence shown here is derived from an EMBL/GenBank/DDBJ whole genome shotgun (WGS) entry which is preliminary data.</text>
</comment>
<feature type="region of interest" description="Disordered" evidence="1">
    <location>
        <begin position="1"/>
        <end position="24"/>
    </location>
</feature>
<organism evidence="2 3">
    <name type="scientific">Streptomyces macrosporus</name>
    <dbReference type="NCBI Taxonomy" id="44032"/>
    <lineage>
        <taxon>Bacteria</taxon>
        <taxon>Bacillati</taxon>
        <taxon>Actinomycetota</taxon>
        <taxon>Actinomycetes</taxon>
        <taxon>Kitasatosporales</taxon>
        <taxon>Streptomycetaceae</taxon>
        <taxon>Streptomyces</taxon>
    </lineage>
</organism>
<evidence type="ECO:0000313" key="3">
    <source>
        <dbReference type="Proteomes" id="UP001501638"/>
    </source>
</evidence>
<keyword evidence="3" id="KW-1185">Reference proteome</keyword>
<evidence type="ECO:0000313" key="2">
    <source>
        <dbReference type="EMBL" id="GAA2454786.1"/>
    </source>
</evidence>
<dbReference type="EMBL" id="BAAASZ010000030">
    <property type="protein sequence ID" value="GAA2454786.1"/>
    <property type="molecule type" value="Genomic_DNA"/>
</dbReference>
<name>A0ABN3KBH9_9ACTN</name>